<evidence type="ECO:0000256" key="3">
    <source>
        <dbReference type="SAM" id="Coils"/>
    </source>
</evidence>
<feature type="region of interest" description="Disordered" evidence="4">
    <location>
        <begin position="418"/>
        <end position="444"/>
    </location>
</feature>
<comment type="caution">
    <text evidence="5">The sequence shown here is derived from an EMBL/GenBank/DDBJ whole genome shotgun (WGS) entry which is preliminary data.</text>
</comment>
<dbReference type="Proteomes" id="UP000828390">
    <property type="component" value="Unassembled WGS sequence"/>
</dbReference>
<dbReference type="PANTHER" id="PTHR19232:SF7">
    <property type="entry name" value="CENTROCORTIN, ISOFORM A"/>
    <property type="match status" value="1"/>
</dbReference>
<evidence type="ECO:0000313" key="6">
    <source>
        <dbReference type="Proteomes" id="UP000828390"/>
    </source>
</evidence>
<keyword evidence="6" id="KW-1185">Reference proteome</keyword>
<proteinExistence type="inferred from homology"/>
<sequence length="444" mass="51803">MELDGREEWYENDLHLAAELGKALLERNRDLEGQLFQAQQIIEEQQLEIDHHNNQLESLREATESRNRIYEEIDKSIQELEKHNQKLAIDSKADKQKIDRLTTTIQTLEEKNDELSHRVDELKVAERERKKMQTQQNKDTRRARSLANLPDQRENKDLYYERIGNWSYTESFKSSNLPMNPYETEIRNQQEIIKRLKSQTLLDKRKREDLETETALLWEENASLEVRIKMLEEDLFKYKKLQDDIQKIKQESGQYCMHCGKTLDMLKKTGIIHTDVETDYPTFNSEGKIVKLESGGSVYGSRESLDKVAMETKETMTSIDSPENPDDMGISILNELELQYQALFKKYEILLQKGKRPSSLLLEDDDEAEKELEKRLSHKAVQTTIKLTKPGDELENPPYKMIFKDIFSTLRKSRIEESGEVCVTSPEASRGRAQQSSSPVPDAR</sequence>
<dbReference type="OrthoDB" id="10059415at2759"/>
<dbReference type="InterPro" id="IPR026079">
    <property type="entry name" value="CDR2"/>
</dbReference>
<evidence type="ECO:0000256" key="1">
    <source>
        <dbReference type="ARBA" id="ARBA00009019"/>
    </source>
</evidence>
<feature type="coiled-coil region" evidence="3">
    <location>
        <begin position="221"/>
        <end position="251"/>
    </location>
</feature>
<evidence type="ECO:0000256" key="4">
    <source>
        <dbReference type="SAM" id="MobiDB-lite"/>
    </source>
</evidence>
<keyword evidence="2 3" id="KW-0175">Coiled coil</keyword>
<reference evidence="5" key="1">
    <citation type="journal article" date="2019" name="bioRxiv">
        <title>The Genome of the Zebra Mussel, Dreissena polymorpha: A Resource for Invasive Species Research.</title>
        <authorList>
            <person name="McCartney M.A."/>
            <person name="Auch B."/>
            <person name="Kono T."/>
            <person name="Mallez S."/>
            <person name="Zhang Y."/>
            <person name="Obille A."/>
            <person name="Becker A."/>
            <person name="Abrahante J.E."/>
            <person name="Garbe J."/>
            <person name="Badalamenti J.P."/>
            <person name="Herman A."/>
            <person name="Mangelson H."/>
            <person name="Liachko I."/>
            <person name="Sullivan S."/>
            <person name="Sone E.D."/>
            <person name="Koren S."/>
            <person name="Silverstein K.A.T."/>
            <person name="Beckman K.B."/>
            <person name="Gohl D.M."/>
        </authorList>
    </citation>
    <scope>NUCLEOTIDE SEQUENCE</scope>
    <source>
        <strain evidence="5">Duluth1</strain>
        <tissue evidence="5">Whole animal</tissue>
    </source>
</reference>
<dbReference type="EMBL" id="JAIWYP010000002">
    <property type="protein sequence ID" value="KAH3861355.1"/>
    <property type="molecule type" value="Genomic_DNA"/>
</dbReference>
<comment type="similarity">
    <text evidence="1">Belongs to the CDR2 family.</text>
</comment>
<evidence type="ECO:0000313" key="5">
    <source>
        <dbReference type="EMBL" id="KAH3861355.1"/>
    </source>
</evidence>
<feature type="region of interest" description="Disordered" evidence="4">
    <location>
        <begin position="128"/>
        <end position="150"/>
    </location>
</feature>
<gene>
    <name evidence="5" type="ORF">DPMN_024282</name>
</gene>
<dbReference type="AlphaFoldDB" id="A0A9D4LNM1"/>
<dbReference type="PANTHER" id="PTHR19232">
    <property type="entry name" value="CENTROCORTIN FAMILY MEMBER"/>
    <property type="match status" value="1"/>
</dbReference>
<evidence type="ECO:0000256" key="2">
    <source>
        <dbReference type="ARBA" id="ARBA00023054"/>
    </source>
</evidence>
<protein>
    <submittedName>
        <fullName evidence="5">Uncharacterized protein</fullName>
    </submittedName>
</protein>
<organism evidence="5 6">
    <name type="scientific">Dreissena polymorpha</name>
    <name type="common">Zebra mussel</name>
    <name type="synonym">Mytilus polymorpha</name>
    <dbReference type="NCBI Taxonomy" id="45954"/>
    <lineage>
        <taxon>Eukaryota</taxon>
        <taxon>Metazoa</taxon>
        <taxon>Spiralia</taxon>
        <taxon>Lophotrochozoa</taxon>
        <taxon>Mollusca</taxon>
        <taxon>Bivalvia</taxon>
        <taxon>Autobranchia</taxon>
        <taxon>Heteroconchia</taxon>
        <taxon>Euheterodonta</taxon>
        <taxon>Imparidentia</taxon>
        <taxon>Neoheterodontei</taxon>
        <taxon>Myida</taxon>
        <taxon>Dreissenoidea</taxon>
        <taxon>Dreissenidae</taxon>
        <taxon>Dreissena</taxon>
    </lineage>
</organism>
<reference evidence="5" key="2">
    <citation type="submission" date="2020-11" db="EMBL/GenBank/DDBJ databases">
        <authorList>
            <person name="McCartney M.A."/>
            <person name="Auch B."/>
            <person name="Kono T."/>
            <person name="Mallez S."/>
            <person name="Becker A."/>
            <person name="Gohl D.M."/>
            <person name="Silverstein K.A.T."/>
            <person name="Koren S."/>
            <person name="Bechman K.B."/>
            <person name="Herman A."/>
            <person name="Abrahante J.E."/>
            <person name="Garbe J."/>
        </authorList>
    </citation>
    <scope>NUCLEOTIDE SEQUENCE</scope>
    <source>
        <strain evidence="5">Duluth1</strain>
        <tissue evidence="5">Whole animal</tissue>
    </source>
</reference>
<accession>A0A9D4LNM1</accession>
<feature type="compositionally biased region" description="Polar residues" evidence="4">
    <location>
        <begin position="432"/>
        <end position="444"/>
    </location>
</feature>
<name>A0A9D4LNM1_DREPO</name>